<evidence type="ECO:0000256" key="2">
    <source>
        <dbReference type="SAM" id="MobiDB-lite"/>
    </source>
</evidence>
<sequence length="212" mass="23826">MASIAASPGTRSSSLFPPSFSVFPPPLLTPVSLSISICYQCFPPVSSARVSATRSTSREKKRQRRGSDAIGQNDAIDESDVAKYSQRHVEYFEQVKQAELARVRAECEHLRMAKDADLQRLGHELQQTQERVALQAQDVARIQAENKLLKRAVAIQNQQKDEVLQENHVLKQLATQAAEHMRRLEQANYTLRVHLQTSTSAVIGHRQPPDVY</sequence>
<feature type="coiled-coil region" evidence="1">
    <location>
        <begin position="125"/>
        <end position="190"/>
    </location>
</feature>
<dbReference type="PANTHER" id="PTHR31245">
    <property type="entry name" value="UBIQUITIN SYSTEM COMPONENT CUE PROTEIN"/>
    <property type="match status" value="1"/>
</dbReference>
<evidence type="ECO:0000256" key="1">
    <source>
        <dbReference type="SAM" id="Coils"/>
    </source>
</evidence>
<protein>
    <submittedName>
        <fullName evidence="3">Uncharacterized protein</fullName>
    </submittedName>
</protein>
<proteinExistence type="predicted"/>
<reference evidence="3" key="1">
    <citation type="submission" date="2024-01" db="EMBL/GenBank/DDBJ databases">
        <authorList>
            <person name="Webb A."/>
        </authorList>
    </citation>
    <scope>NUCLEOTIDE SEQUENCE</scope>
    <source>
        <strain evidence="3">Pm1</strain>
    </source>
</reference>
<dbReference type="PANTHER" id="PTHR31245:SF20">
    <property type="entry name" value="F18B13.13 PROTEIN"/>
    <property type="match status" value="1"/>
</dbReference>
<organism evidence="3 4">
    <name type="scientific">Peronospora matthiolae</name>
    <dbReference type="NCBI Taxonomy" id="2874970"/>
    <lineage>
        <taxon>Eukaryota</taxon>
        <taxon>Sar</taxon>
        <taxon>Stramenopiles</taxon>
        <taxon>Oomycota</taxon>
        <taxon>Peronosporomycetes</taxon>
        <taxon>Peronosporales</taxon>
        <taxon>Peronosporaceae</taxon>
        <taxon>Peronospora</taxon>
    </lineage>
</organism>
<keyword evidence="1" id="KW-0175">Coiled coil</keyword>
<gene>
    <name evidence="3" type="ORF">PM001_LOCUS2351</name>
</gene>
<dbReference type="EMBL" id="CAKLBY020000024">
    <property type="protein sequence ID" value="CAK7901822.1"/>
    <property type="molecule type" value="Genomic_DNA"/>
</dbReference>
<accession>A0AAV1T6L4</accession>
<comment type="caution">
    <text evidence="3">The sequence shown here is derived from an EMBL/GenBank/DDBJ whole genome shotgun (WGS) entry which is preliminary data.</text>
</comment>
<name>A0AAV1T6L4_9STRA</name>
<evidence type="ECO:0000313" key="4">
    <source>
        <dbReference type="Proteomes" id="UP001162060"/>
    </source>
</evidence>
<dbReference type="AlphaFoldDB" id="A0AAV1T6L4"/>
<feature type="region of interest" description="Disordered" evidence="2">
    <location>
        <begin position="50"/>
        <end position="74"/>
    </location>
</feature>
<evidence type="ECO:0000313" key="3">
    <source>
        <dbReference type="EMBL" id="CAK7901822.1"/>
    </source>
</evidence>
<dbReference type="Proteomes" id="UP001162060">
    <property type="component" value="Unassembled WGS sequence"/>
</dbReference>